<comment type="similarity">
    <text evidence="1 2">Belongs to the enoyl-CoA hydratase/isomerase family.</text>
</comment>
<dbReference type="PROSITE" id="PS00166">
    <property type="entry name" value="ENOYL_COA_HYDRATASE"/>
    <property type="match status" value="1"/>
</dbReference>
<proteinExistence type="inferred from homology"/>
<dbReference type="RefSeq" id="WP_124152156.1">
    <property type="nucleotide sequence ID" value="NZ_RQIS01000011.1"/>
</dbReference>
<dbReference type="PANTHER" id="PTHR43802">
    <property type="entry name" value="ENOYL-COA HYDRATASE"/>
    <property type="match status" value="1"/>
</dbReference>
<dbReference type="SUPFAM" id="SSF52096">
    <property type="entry name" value="ClpP/crotonase"/>
    <property type="match status" value="1"/>
</dbReference>
<keyword evidence="3" id="KW-0413">Isomerase</keyword>
<accession>A0A3N6N7R8</accession>
<dbReference type="InterPro" id="IPR029045">
    <property type="entry name" value="ClpP/crotonase-like_dom_sf"/>
</dbReference>
<organism evidence="3 4">
    <name type="scientific">Paraburkholderia dinghuensis</name>
    <dbReference type="NCBI Taxonomy" id="2305225"/>
    <lineage>
        <taxon>Bacteria</taxon>
        <taxon>Pseudomonadati</taxon>
        <taxon>Pseudomonadota</taxon>
        <taxon>Betaproteobacteria</taxon>
        <taxon>Burkholderiales</taxon>
        <taxon>Burkholderiaceae</taxon>
        <taxon>Paraburkholderia</taxon>
    </lineage>
</organism>
<evidence type="ECO:0000256" key="2">
    <source>
        <dbReference type="RuleBase" id="RU003707"/>
    </source>
</evidence>
<dbReference type="CDD" id="cd06558">
    <property type="entry name" value="crotonase-like"/>
    <property type="match status" value="1"/>
</dbReference>
<dbReference type="GO" id="GO:0016853">
    <property type="term" value="F:isomerase activity"/>
    <property type="evidence" value="ECO:0007669"/>
    <property type="project" value="UniProtKB-KW"/>
</dbReference>
<keyword evidence="4" id="KW-1185">Reference proteome</keyword>
<gene>
    <name evidence="3" type="ORF">D1Y85_16600</name>
</gene>
<sequence>MAEPNLLIDWDGPVARVTLNRPQQLNALNAALAAELHDFFSGLVRDRSTRVVILQAAGRSFCCGLDLKEQLVQPVHGDAEAALALQHSIRNIILAMRRCPQPIIGIVQGAASGGGLALALACDIRLMTPDARMNAAFIKVGLTGCDVGVSYFLNRMVGASVAAELILTGRFIDATRAVGLGLVSRVDTLQQLHEEARALASDMLATSPLGLRLTKDGLNHAIDGASLEAVIALEDRQQVLCTQTPQFVEAVSAFVEKRVPNYVQKI</sequence>
<dbReference type="Proteomes" id="UP000272778">
    <property type="component" value="Unassembled WGS sequence"/>
</dbReference>
<protein>
    <submittedName>
        <fullName evidence="3">Enoyl-CoA hydratase/isomerase family protein</fullName>
    </submittedName>
</protein>
<comment type="caution">
    <text evidence="3">The sequence shown here is derived from an EMBL/GenBank/DDBJ whole genome shotgun (WGS) entry which is preliminary data.</text>
</comment>
<dbReference type="InterPro" id="IPR001753">
    <property type="entry name" value="Enoyl-CoA_hydra/iso"/>
</dbReference>
<evidence type="ECO:0000313" key="4">
    <source>
        <dbReference type="Proteomes" id="UP000272778"/>
    </source>
</evidence>
<evidence type="ECO:0000256" key="1">
    <source>
        <dbReference type="ARBA" id="ARBA00005254"/>
    </source>
</evidence>
<dbReference type="OrthoDB" id="4608673at2"/>
<reference evidence="3 4" key="1">
    <citation type="submission" date="2018-11" db="EMBL/GenBank/DDBJ databases">
        <title>Paraburkholderia sp. DHOA04, isolated from soil.</title>
        <authorList>
            <person name="Gao Z.-H."/>
            <person name="Qiu L.-H."/>
            <person name="Fu J.-C."/>
        </authorList>
    </citation>
    <scope>NUCLEOTIDE SEQUENCE [LARGE SCALE GENOMIC DNA]</scope>
    <source>
        <strain evidence="3 4">DHOA04</strain>
    </source>
</reference>
<dbReference type="Gene3D" id="1.10.12.10">
    <property type="entry name" value="Lyase 2-enoyl-coa Hydratase, Chain A, domain 2"/>
    <property type="match status" value="1"/>
</dbReference>
<dbReference type="AlphaFoldDB" id="A0A3N6N7R8"/>
<evidence type="ECO:0000313" key="3">
    <source>
        <dbReference type="EMBL" id="RQH05022.1"/>
    </source>
</evidence>
<dbReference type="InterPro" id="IPR014748">
    <property type="entry name" value="Enoyl-CoA_hydra_C"/>
</dbReference>
<dbReference type="EMBL" id="RQIS01000011">
    <property type="protein sequence ID" value="RQH05022.1"/>
    <property type="molecule type" value="Genomic_DNA"/>
</dbReference>
<dbReference type="PANTHER" id="PTHR43802:SF1">
    <property type="entry name" value="IP11341P-RELATED"/>
    <property type="match status" value="1"/>
</dbReference>
<dbReference type="Pfam" id="PF00378">
    <property type="entry name" value="ECH_1"/>
    <property type="match status" value="1"/>
</dbReference>
<dbReference type="Gene3D" id="3.90.226.10">
    <property type="entry name" value="2-enoyl-CoA Hydratase, Chain A, domain 1"/>
    <property type="match status" value="1"/>
</dbReference>
<dbReference type="InterPro" id="IPR018376">
    <property type="entry name" value="Enoyl-CoA_hyd/isom_CS"/>
</dbReference>
<name>A0A3N6N7R8_9BURK</name>